<keyword evidence="1 2" id="KW-0694">RNA-binding</keyword>
<feature type="domain" description="RRM" evidence="4">
    <location>
        <begin position="98"/>
        <end position="176"/>
    </location>
</feature>
<comment type="caution">
    <text evidence="5">The sequence shown here is derived from an EMBL/GenBank/DDBJ whole genome shotgun (WGS) entry which is preliminary data.</text>
</comment>
<dbReference type="InterPro" id="IPR035979">
    <property type="entry name" value="RBD_domain_sf"/>
</dbReference>
<dbReference type="SMART" id="SM00360">
    <property type="entry name" value="RRM"/>
    <property type="match status" value="1"/>
</dbReference>
<dbReference type="CDD" id="cd21608">
    <property type="entry name" value="RRM2_NsCP33_like"/>
    <property type="match status" value="1"/>
</dbReference>
<organism evidence="5 6">
    <name type="scientific">Artemisia annua</name>
    <name type="common">Sweet wormwood</name>
    <dbReference type="NCBI Taxonomy" id="35608"/>
    <lineage>
        <taxon>Eukaryota</taxon>
        <taxon>Viridiplantae</taxon>
        <taxon>Streptophyta</taxon>
        <taxon>Embryophyta</taxon>
        <taxon>Tracheophyta</taxon>
        <taxon>Spermatophyta</taxon>
        <taxon>Magnoliopsida</taxon>
        <taxon>eudicotyledons</taxon>
        <taxon>Gunneridae</taxon>
        <taxon>Pentapetalae</taxon>
        <taxon>asterids</taxon>
        <taxon>campanulids</taxon>
        <taxon>Asterales</taxon>
        <taxon>Asteraceae</taxon>
        <taxon>Asteroideae</taxon>
        <taxon>Anthemideae</taxon>
        <taxon>Artemisiinae</taxon>
        <taxon>Artemisia</taxon>
    </lineage>
</organism>
<gene>
    <name evidence="5" type="ORF">CTI12_AA181880</name>
</gene>
<feature type="region of interest" description="Disordered" evidence="3">
    <location>
        <begin position="167"/>
        <end position="237"/>
    </location>
</feature>
<dbReference type="SUPFAM" id="SSF54928">
    <property type="entry name" value="RNA-binding domain, RBD"/>
    <property type="match status" value="1"/>
</dbReference>
<dbReference type="InterPro" id="IPR000504">
    <property type="entry name" value="RRM_dom"/>
</dbReference>
<dbReference type="EMBL" id="PKPP01001518">
    <property type="protein sequence ID" value="PWA82028.1"/>
    <property type="molecule type" value="Genomic_DNA"/>
</dbReference>
<dbReference type="AlphaFoldDB" id="A0A2U1P8F0"/>
<name>A0A2U1P8F0_ARTAN</name>
<accession>A0A2U1P8F0</accession>
<dbReference type="InterPro" id="IPR012677">
    <property type="entry name" value="Nucleotide-bd_a/b_plait_sf"/>
</dbReference>
<dbReference type="PANTHER" id="PTHR48028:SF2">
    <property type="entry name" value="GLYCINE-RICH RNA-BINDING PROTEIN RZ1A"/>
    <property type="match status" value="1"/>
</dbReference>
<dbReference type="Proteomes" id="UP000245207">
    <property type="component" value="Unassembled WGS sequence"/>
</dbReference>
<keyword evidence="6" id="KW-1185">Reference proteome</keyword>
<evidence type="ECO:0000256" key="1">
    <source>
        <dbReference type="ARBA" id="ARBA00022884"/>
    </source>
</evidence>
<dbReference type="InterPro" id="IPR048289">
    <property type="entry name" value="RRM2_NsCP33-like"/>
</dbReference>
<dbReference type="PANTHER" id="PTHR48028">
    <property type="entry name" value="GLYCINE-RICH RNA-BINDING PROTEIN RZ1A"/>
    <property type="match status" value="1"/>
</dbReference>
<feature type="compositionally biased region" description="Basic and acidic residues" evidence="3">
    <location>
        <begin position="205"/>
        <end position="237"/>
    </location>
</feature>
<dbReference type="STRING" id="35608.A0A2U1P8F0"/>
<dbReference type="OrthoDB" id="439808at2759"/>
<dbReference type="PROSITE" id="PS50102">
    <property type="entry name" value="RRM"/>
    <property type="match status" value="1"/>
</dbReference>
<dbReference type="Gene3D" id="3.30.70.330">
    <property type="match status" value="1"/>
</dbReference>
<protein>
    <submittedName>
        <fullName evidence="5">Glycine-rich RNA-binding protein RZ1A</fullName>
    </submittedName>
</protein>
<evidence type="ECO:0000256" key="3">
    <source>
        <dbReference type="SAM" id="MobiDB-lite"/>
    </source>
</evidence>
<evidence type="ECO:0000313" key="6">
    <source>
        <dbReference type="Proteomes" id="UP000245207"/>
    </source>
</evidence>
<evidence type="ECO:0000259" key="4">
    <source>
        <dbReference type="PROSITE" id="PS50102"/>
    </source>
</evidence>
<dbReference type="Pfam" id="PF00076">
    <property type="entry name" value="RRM_1"/>
    <property type="match status" value="1"/>
</dbReference>
<proteinExistence type="predicted"/>
<reference evidence="5 6" key="1">
    <citation type="journal article" date="2018" name="Mol. Plant">
        <title>The genome of Artemisia annua provides insight into the evolution of Asteraceae family and artemisinin biosynthesis.</title>
        <authorList>
            <person name="Shen Q."/>
            <person name="Zhang L."/>
            <person name="Liao Z."/>
            <person name="Wang S."/>
            <person name="Yan T."/>
            <person name="Shi P."/>
            <person name="Liu M."/>
            <person name="Fu X."/>
            <person name="Pan Q."/>
            <person name="Wang Y."/>
            <person name="Lv Z."/>
            <person name="Lu X."/>
            <person name="Zhang F."/>
            <person name="Jiang W."/>
            <person name="Ma Y."/>
            <person name="Chen M."/>
            <person name="Hao X."/>
            <person name="Li L."/>
            <person name="Tang Y."/>
            <person name="Lv G."/>
            <person name="Zhou Y."/>
            <person name="Sun X."/>
            <person name="Brodelius P.E."/>
            <person name="Rose J.K.C."/>
            <person name="Tang K."/>
        </authorList>
    </citation>
    <scope>NUCLEOTIDE SEQUENCE [LARGE SCALE GENOMIC DNA]</scope>
    <source>
        <strain evidence="6">cv. Huhao1</strain>
        <tissue evidence="5">Leaf</tissue>
    </source>
</reference>
<dbReference type="InterPro" id="IPR051106">
    <property type="entry name" value="RNA-bind/splicing_reg"/>
</dbReference>
<evidence type="ECO:0000313" key="5">
    <source>
        <dbReference type="EMBL" id="PWA82028.1"/>
    </source>
</evidence>
<sequence>MTNASPSPGKQRGFGGVMVKLFKGLVRVMSVWLSWVVPKVVKFCDTGLLKENIGIVVIPTGTYIKGKVGPVLEAFGVELKWIELLINSLLSMVEQDEYRCFVGNLSWSISDRDLKDAFKKFDHVVDAKVVMDRASGRSRGFGFVTFDDPKSMEDAIEAMNGIDLDGRNISVDKAQPNQGEGSRGGSRYGGRDDRYGGGGNGSRHGGPDRGGDRSSGRSRDSGGDRYNRDRSGPYERP</sequence>
<dbReference type="GO" id="GO:0003723">
    <property type="term" value="F:RNA binding"/>
    <property type="evidence" value="ECO:0007669"/>
    <property type="project" value="UniProtKB-UniRule"/>
</dbReference>
<evidence type="ECO:0000256" key="2">
    <source>
        <dbReference type="PROSITE-ProRule" id="PRU00176"/>
    </source>
</evidence>